<dbReference type="FunFam" id="3.40.50.12160:FF:000003">
    <property type="entry name" value="CDK5 regulatory subunit-associated protein 1"/>
    <property type="match status" value="1"/>
</dbReference>
<dbReference type="SMART" id="SM00729">
    <property type="entry name" value="Elp3"/>
    <property type="match status" value="1"/>
</dbReference>
<evidence type="ECO:0000256" key="11">
    <source>
        <dbReference type="ARBA" id="ARBA00068570"/>
    </source>
</evidence>
<dbReference type="Gene3D" id="3.40.50.12160">
    <property type="entry name" value="Methylthiotransferase, N-terminal domain"/>
    <property type="match status" value="1"/>
</dbReference>
<evidence type="ECO:0000256" key="10">
    <source>
        <dbReference type="ARBA" id="ARBA00033765"/>
    </source>
</evidence>
<organism evidence="17 18">
    <name type="scientific">Turneriella parva (strain ATCC BAA-1111 / DSM 21527 / NCTC 11395 / H)</name>
    <name type="common">Leptospira parva</name>
    <dbReference type="NCBI Taxonomy" id="869212"/>
    <lineage>
        <taxon>Bacteria</taxon>
        <taxon>Pseudomonadati</taxon>
        <taxon>Spirochaetota</taxon>
        <taxon>Spirochaetia</taxon>
        <taxon>Leptospirales</taxon>
        <taxon>Leptospiraceae</taxon>
        <taxon>Turneriella</taxon>
    </lineage>
</organism>
<dbReference type="NCBIfam" id="TIGR00089">
    <property type="entry name" value="MiaB/RimO family radical SAM methylthiotransferase"/>
    <property type="match status" value="1"/>
</dbReference>
<proteinExistence type="predicted"/>
<dbReference type="Proteomes" id="UP000006048">
    <property type="component" value="Chromosome"/>
</dbReference>
<feature type="domain" description="MTTase N-terminal" evidence="15">
    <location>
        <begin position="33"/>
        <end position="146"/>
    </location>
</feature>
<dbReference type="InterPro" id="IPR006463">
    <property type="entry name" value="MiaB_methiolase"/>
</dbReference>
<dbReference type="PROSITE" id="PS51918">
    <property type="entry name" value="RADICAL_SAM"/>
    <property type="match status" value="1"/>
</dbReference>
<dbReference type="SUPFAM" id="SSF102114">
    <property type="entry name" value="Radical SAM enzymes"/>
    <property type="match status" value="1"/>
</dbReference>
<dbReference type="SFLD" id="SFLDG01082">
    <property type="entry name" value="B12-binding_domain_containing"/>
    <property type="match status" value="1"/>
</dbReference>
<name>I4B843_TURPD</name>
<evidence type="ECO:0000256" key="4">
    <source>
        <dbReference type="ARBA" id="ARBA00022490"/>
    </source>
</evidence>
<keyword evidence="7" id="KW-0479">Metal-binding</keyword>
<dbReference type="Pfam" id="PF01938">
    <property type="entry name" value="TRAM"/>
    <property type="match status" value="1"/>
</dbReference>
<evidence type="ECO:0000256" key="5">
    <source>
        <dbReference type="ARBA" id="ARBA00022679"/>
    </source>
</evidence>
<dbReference type="STRING" id="869212.Turpa_2811"/>
<dbReference type="PANTHER" id="PTHR43020">
    <property type="entry name" value="CDK5 REGULATORY SUBUNIT-ASSOCIATED PROTEIN 1"/>
    <property type="match status" value="1"/>
</dbReference>
<dbReference type="GO" id="GO:0005829">
    <property type="term" value="C:cytosol"/>
    <property type="evidence" value="ECO:0007669"/>
    <property type="project" value="TreeGrafter"/>
</dbReference>
<dbReference type="InterPro" id="IPR020612">
    <property type="entry name" value="Methylthiotransferase_CS"/>
</dbReference>
<dbReference type="KEGG" id="tpx:Turpa_2811"/>
<dbReference type="FunFam" id="3.80.30.20:FF:000001">
    <property type="entry name" value="tRNA-2-methylthio-N(6)-dimethylallyladenosine synthase 2"/>
    <property type="match status" value="1"/>
</dbReference>
<keyword evidence="3" id="KW-0004">4Fe-4S</keyword>
<keyword evidence="5" id="KW-0808">Transferase</keyword>
<dbReference type="PATRIC" id="fig|869212.3.peg.2832"/>
<dbReference type="EMBL" id="CP002959">
    <property type="protein sequence ID" value="AFM13450.1"/>
    <property type="molecule type" value="Genomic_DNA"/>
</dbReference>
<dbReference type="InterPro" id="IPR013848">
    <property type="entry name" value="Methylthiotransferase_N"/>
</dbReference>
<dbReference type="NCBIfam" id="TIGR01574">
    <property type="entry name" value="miaB-methiolase"/>
    <property type="match status" value="1"/>
</dbReference>
<evidence type="ECO:0000256" key="12">
    <source>
        <dbReference type="ARBA" id="ARBA00080698"/>
    </source>
</evidence>
<dbReference type="PROSITE" id="PS51449">
    <property type="entry name" value="MTTASE_N"/>
    <property type="match status" value="1"/>
</dbReference>
<evidence type="ECO:0000259" key="15">
    <source>
        <dbReference type="PROSITE" id="PS51449"/>
    </source>
</evidence>
<accession>I4B843</accession>
<sequence>MIKEFSRCFKAAVSARVSKTETEMPTAPKAPARQFYIETYGCQMNEYDSLLAGKILESNATQTASPAEADIILLNTCAIRENAHQKVYNRLRELSRFHKAGAKVGILGCMAQNLREDLLYENLPVDFIMGPDALRNLAQLVDSPTADTGRSFLNLSRIETYDDIVPTFEHHMRYRDSKITASVTIQRGCDNFCAFCVVPYTRGRERSRPIDSIVAEVQALAESGVKTVILLGQNVNSYHHEKARFIDLIEALLARTTIARIYFSSPHPKDFPVELIDLMAAEPRFCNQVHMPLQAGANNTLRRMKRNYTREEFLEIVERVRARVHDVAISTDVIAGFPGESDADFEETLEMMRLADFDSAFMFAYSERKGTIAQRLYPDDVPEAVKKERLARMIDLQLKRSHTNNLRYVGQVVEAMAEQPSRRDASDWIARMSNGRKVVFQPLSVADALPGSLVQLQITGASSQVLHGKEIHA</sequence>
<feature type="domain" description="TRAM" evidence="14">
    <location>
        <begin position="406"/>
        <end position="472"/>
    </location>
</feature>
<dbReference type="AlphaFoldDB" id="I4B843"/>
<protein>
    <recommendedName>
        <fullName evidence="11">tRNA-2-methylthio-N(6)-dimethylallyladenosine synthase</fullName>
        <ecNumber evidence="10">2.8.4.3</ecNumber>
    </recommendedName>
    <alternativeName>
        <fullName evidence="13">(Dimethylallyl)adenosine tRNA methylthiotransferase MiaB</fullName>
    </alternativeName>
    <alternativeName>
        <fullName evidence="12">tRNA-i(6)A37 methylthiotransferase</fullName>
    </alternativeName>
</protein>
<dbReference type="CDD" id="cd01335">
    <property type="entry name" value="Radical_SAM"/>
    <property type="match status" value="1"/>
</dbReference>
<reference evidence="17 18" key="1">
    <citation type="submission" date="2012-06" db="EMBL/GenBank/DDBJ databases">
        <title>The complete chromosome of genome of Turneriella parva DSM 21527.</title>
        <authorList>
            <consortium name="US DOE Joint Genome Institute (JGI-PGF)"/>
            <person name="Lucas S."/>
            <person name="Han J."/>
            <person name="Lapidus A."/>
            <person name="Bruce D."/>
            <person name="Goodwin L."/>
            <person name="Pitluck S."/>
            <person name="Peters L."/>
            <person name="Kyrpides N."/>
            <person name="Mavromatis K."/>
            <person name="Ivanova N."/>
            <person name="Mikhailova N."/>
            <person name="Chertkov O."/>
            <person name="Detter J.C."/>
            <person name="Tapia R."/>
            <person name="Han C."/>
            <person name="Land M."/>
            <person name="Hauser L."/>
            <person name="Markowitz V."/>
            <person name="Cheng J.-F."/>
            <person name="Hugenholtz P."/>
            <person name="Woyke T."/>
            <person name="Wu D."/>
            <person name="Gronow S."/>
            <person name="Wellnitz S."/>
            <person name="Brambilla E."/>
            <person name="Klenk H.-P."/>
            <person name="Eisen J.A."/>
        </authorList>
    </citation>
    <scope>NUCLEOTIDE SEQUENCE [LARGE SCALE GENOMIC DNA]</scope>
    <source>
        <strain evidence="18">ATCC BAA-1111 / DSM 21527 / NCTC 11395 / H</strain>
    </source>
</reference>
<evidence type="ECO:0000256" key="8">
    <source>
        <dbReference type="ARBA" id="ARBA00023004"/>
    </source>
</evidence>
<dbReference type="GO" id="GO:0051539">
    <property type="term" value="F:4 iron, 4 sulfur cluster binding"/>
    <property type="evidence" value="ECO:0007669"/>
    <property type="project" value="UniProtKB-KW"/>
</dbReference>
<dbReference type="PROSITE" id="PS50926">
    <property type="entry name" value="TRAM"/>
    <property type="match status" value="1"/>
</dbReference>
<dbReference type="InterPro" id="IPR023404">
    <property type="entry name" value="rSAM_horseshoe"/>
</dbReference>
<keyword evidence="18" id="KW-1185">Reference proteome</keyword>
<dbReference type="GO" id="GO:0035597">
    <property type="term" value="F:tRNA-2-methylthio-N(6)-dimethylallyladenosine(37) synthase activity"/>
    <property type="evidence" value="ECO:0007669"/>
    <property type="project" value="UniProtKB-EC"/>
</dbReference>
<keyword evidence="9" id="KW-0411">Iron-sulfur</keyword>
<keyword evidence="8" id="KW-0408">Iron</keyword>
<keyword evidence="6" id="KW-0949">S-adenosyl-L-methionine</keyword>
<evidence type="ECO:0000259" key="16">
    <source>
        <dbReference type="PROSITE" id="PS51918"/>
    </source>
</evidence>
<dbReference type="HOGENOM" id="CLU_018697_2_0_12"/>
<dbReference type="PROSITE" id="PS01278">
    <property type="entry name" value="MTTASE_RADICAL"/>
    <property type="match status" value="1"/>
</dbReference>
<evidence type="ECO:0000256" key="13">
    <source>
        <dbReference type="ARBA" id="ARBA00081141"/>
    </source>
</evidence>
<evidence type="ECO:0000256" key="3">
    <source>
        <dbReference type="ARBA" id="ARBA00022485"/>
    </source>
</evidence>
<dbReference type="InterPro" id="IPR058240">
    <property type="entry name" value="rSAM_sf"/>
</dbReference>
<dbReference type="InterPro" id="IPR005839">
    <property type="entry name" value="Methylthiotransferase"/>
</dbReference>
<evidence type="ECO:0000256" key="7">
    <source>
        <dbReference type="ARBA" id="ARBA00022723"/>
    </source>
</evidence>
<evidence type="ECO:0000259" key="14">
    <source>
        <dbReference type="PROSITE" id="PS50926"/>
    </source>
</evidence>
<dbReference type="Pfam" id="PF04055">
    <property type="entry name" value="Radical_SAM"/>
    <property type="match status" value="1"/>
</dbReference>
<dbReference type="PANTHER" id="PTHR43020:SF2">
    <property type="entry name" value="MITOCHONDRIAL TRNA METHYLTHIOTRANSFERASE CDK5RAP1"/>
    <property type="match status" value="1"/>
</dbReference>
<evidence type="ECO:0000256" key="2">
    <source>
        <dbReference type="ARBA" id="ARBA00003234"/>
    </source>
</evidence>
<dbReference type="EC" id="2.8.4.3" evidence="10"/>
<gene>
    <name evidence="17" type="ordered locus">Turpa_2811</name>
</gene>
<evidence type="ECO:0000313" key="17">
    <source>
        <dbReference type="EMBL" id="AFM13450.1"/>
    </source>
</evidence>
<dbReference type="GO" id="GO:0046872">
    <property type="term" value="F:metal ion binding"/>
    <property type="evidence" value="ECO:0007669"/>
    <property type="project" value="UniProtKB-KW"/>
</dbReference>
<dbReference type="Pfam" id="PF00919">
    <property type="entry name" value="UPF0004"/>
    <property type="match status" value="1"/>
</dbReference>
<dbReference type="InterPro" id="IPR007197">
    <property type="entry name" value="rSAM"/>
</dbReference>
<keyword evidence="4" id="KW-0963">Cytoplasm</keyword>
<dbReference type="SFLD" id="SFLDF00273">
    <property type="entry name" value="(dimethylallyl)adenosine_tRNA"/>
    <property type="match status" value="1"/>
</dbReference>
<evidence type="ECO:0000256" key="9">
    <source>
        <dbReference type="ARBA" id="ARBA00023014"/>
    </source>
</evidence>
<dbReference type="SFLD" id="SFLDG01061">
    <property type="entry name" value="methylthiotransferase"/>
    <property type="match status" value="1"/>
</dbReference>
<dbReference type="Gene3D" id="3.80.30.20">
    <property type="entry name" value="tm_1862 like domain"/>
    <property type="match status" value="1"/>
</dbReference>
<dbReference type="SFLD" id="SFLDS00029">
    <property type="entry name" value="Radical_SAM"/>
    <property type="match status" value="1"/>
</dbReference>
<evidence type="ECO:0000313" key="18">
    <source>
        <dbReference type="Proteomes" id="UP000006048"/>
    </source>
</evidence>
<feature type="domain" description="Radical SAM core" evidence="16">
    <location>
        <begin position="175"/>
        <end position="403"/>
    </location>
</feature>
<evidence type="ECO:0000256" key="6">
    <source>
        <dbReference type="ARBA" id="ARBA00022691"/>
    </source>
</evidence>
<dbReference type="InterPro" id="IPR002792">
    <property type="entry name" value="TRAM_dom"/>
</dbReference>
<dbReference type="InterPro" id="IPR038135">
    <property type="entry name" value="Methylthiotransferase_N_sf"/>
</dbReference>
<comment type="cofactor">
    <cofactor evidence="1">
        <name>[4Fe-4S] cluster</name>
        <dbReference type="ChEBI" id="CHEBI:49883"/>
    </cofactor>
</comment>
<dbReference type="InterPro" id="IPR006638">
    <property type="entry name" value="Elp3/MiaA/NifB-like_rSAM"/>
</dbReference>
<comment type="function">
    <text evidence="2">Catalyzes the methylthiolation of N6-(dimethylallyl)adenosine (i(6)A), leading to the formation of 2-methylthio-N6-(dimethylallyl)adenosine (ms(2)i(6)A) at position 37 in tRNAs that read codons beginning with uridine.</text>
</comment>
<evidence type="ECO:0000256" key="1">
    <source>
        <dbReference type="ARBA" id="ARBA00001966"/>
    </source>
</evidence>